<dbReference type="Pfam" id="PF01061">
    <property type="entry name" value="ABC2_membrane"/>
    <property type="match status" value="1"/>
</dbReference>
<evidence type="ECO:0000256" key="2">
    <source>
        <dbReference type="ARBA" id="ARBA00022692"/>
    </source>
</evidence>
<keyword evidence="2 6" id="KW-0812">Transmembrane</keyword>
<dbReference type="RefSeq" id="WP_204393070.1">
    <property type="nucleotide sequence ID" value="NZ_JAFBBW010000001.1"/>
</dbReference>
<comment type="caution">
    <text evidence="9">The sequence shown here is derived from an EMBL/GenBank/DDBJ whole genome shotgun (WGS) entry which is preliminary data.</text>
</comment>
<feature type="transmembrane region" description="Helical" evidence="6">
    <location>
        <begin position="148"/>
        <end position="177"/>
    </location>
</feature>
<evidence type="ECO:0000256" key="3">
    <source>
        <dbReference type="ARBA" id="ARBA00022989"/>
    </source>
</evidence>
<keyword evidence="5" id="KW-0046">Antibiotic resistance</keyword>
<feature type="region of interest" description="Disordered" evidence="7">
    <location>
        <begin position="1"/>
        <end position="30"/>
    </location>
</feature>
<feature type="transmembrane region" description="Helical" evidence="6">
    <location>
        <begin position="98"/>
        <end position="127"/>
    </location>
</feature>
<dbReference type="Proteomes" id="UP001595960">
    <property type="component" value="Unassembled WGS sequence"/>
</dbReference>
<dbReference type="InterPro" id="IPR047817">
    <property type="entry name" value="ABC2_TM_bact-type"/>
</dbReference>
<feature type="compositionally biased region" description="Gly residues" evidence="7">
    <location>
        <begin position="1"/>
        <end position="12"/>
    </location>
</feature>
<dbReference type="InterPro" id="IPR000412">
    <property type="entry name" value="ABC_2_transport"/>
</dbReference>
<reference evidence="10" key="1">
    <citation type="journal article" date="2019" name="Int. J. Syst. Evol. Microbiol.">
        <title>The Global Catalogue of Microorganisms (GCM) 10K type strain sequencing project: providing services to taxonomists for standard genome sequencing and annotation.</title>
        <authorList>
            <consortium name="The Broad Institute Genomics Platform"/>
            <consortium name="The Broad Institute Genome Sequencing Center for Infectious Disease"/>
            <person name="Wu L."/>
            <person name="Ma J."/>
        </authorList>
    </citation>
    <scope>NUCLEOTIDE SEQUENCE [LARGE SCALE GENOMIC DNA]</scope>
    <source>
        <strain evidence="10">CGMCC 1.12192</strain>
    </source>
</reference>
<accession>A0ABV9R7V6</accession>
<dbReference type="EMBL" id="JBHSJC010000001">
    <property type="protein sequence ID" value="MFC4829393.1"/>
    <property type="molecule type" value="Genomic_DNA"/>
</dbReference>
<name>A0ABV9R7V6_9MICO</name>
<keyword evidence="6" id="KW-0813">Transport</keyword>
<evidence type="ECO:0000313" key="9">
    <source>
        <dbReference type="EMBL" id="MFC4829393.1"/>
    </source>
</evidence>
<evidence type="ECO:0000256" key="6">
    <source>
        <dbReference type="RuleBase" id="RU361157"/>
    </source>
</evidence>
<keyword evidence="4 6" id="KW-0472">Membrane</keyword>
<keyword evidence="6" id="KW-1003">Cell membrane</keyword>
<comment type="subcellular location">
    <subcellularLocation>
        <location evidence="6">Cell membrane</location>
        <topology evidence="6">Multi-pass membrane protein</topology>
    </subcellularLocation>
    <subcellularLocation>
        <location evidence="1">Membrane</location>
        <topology evidence="1">Multi-pass membrane protein</topology>
    </subcellularLocation>
</comment>
<proteinExistence type="inferred from homology"/>
<evidence type="ECO:0000256" key="5">
    <source>
        <dbReference type="ARBA" id="ARBA00023251"/>
    </source>
</evidence>
<feature type="transmembrane region" description="Helical" evidence="6">
    <location>
        <begin position="269"/>
        <end position="289"/>
    </location>
</feature>
<dbReference type="InterPro" id="IPR051784">
    <property type="entry name" value="Nod_factor_ABC_transporter"/>
</dbReference>
<organism evidence="9 10">
    <name type="scientific">Agromyces aurantiacus</name>
    <dbReference type="NCBI Taxonomy" id="165814"/>
    <lineage>
        <taxon>Bacteria</taxon>
        <taxon>Bacillati</taxon>
        <taxon>Actinomycetota</taxon>
        <taxon>Actinomycetes</taxon>
        <taxon>Micrococcales</taxon>
        <taxon>Microbacteriaceae</taxon>
        <taxon>Agromyces</taxon>
    </lineage>
</organism>
<protein>
    <recommendedName>
        <fullName evidence="6">Transport permease protein</fullName>
    </recommendedName>
</protein>
<keyword evidence="3 6" id="KW-1133">Transmembrane helix</keyword>
<evidence type="ECO:0000256" key="7">
    <source>
        <dbReference type="SAM" id="MobiDB-lite"/>
    </source>
</evidence>
<feature type="transmembrane region" description="Helical" evidence="6">
    <location>
        <begin position="183"/>
        <end position="204"/>
    </location>
</feature>
<comment type="similarity">
    <text evidence="6">Belongs to the ABC-2 integral membrane protein family.</text>
</comment>
<evidence type="ECO:0000256" key="1">
    <source>
        <dbReference type="ARBA" id="ARBA00004141"/>
    </source>
</evidence>
<evidence type="ECO:0000256" key="4">
    <source>
        <dbReference type="ARBA" id="ARBA00023136"/>
    </source>
</evidence>
<dbReference type="PANTHER" id="PTHR43229">
    <property type="entry name" value="NODULATION PROTEIN J"/>
    <property type="match status" value="1"/>
</dbReference>
<gene>
    <name evidence="9" type="ORF">ACFPER_11370</name>
</gene>
<evidence type="ECO:0000259" key="8">
    <source>
        <dbReference type="PROSITE" id="PS51012"/>
    </source>
</evidence>
<feature type="transmembrane region" description="Helical" evidence="6">
    <location>
        <begin position="63"/>
        <end position="86"/>
    </location>
</feature>
<keyword evidence="10" id="KW-1185">Reference proteome</keyword>
<dbReference type="PROSITE" id="PS51012">
    <property type="entry name" value="ABC_TM2"/>
    <property type="match status" value="1"/>
</dbReference>
<feature type="domain" description="ABC transmembrane type-2" evidence="8">
    <location>
        <begin position="63"/>
        <end position="292"/>
    </location>
</feature>
<evidence type="ECO:0000313" key="10">
    <source>
        <dbReference type="Proteomes" id="UP001595960"/>
    </source>
</evidence>
<dbReference type="PRINTS" id="PR00164">
    <property type="entry name" value="ABC2TRNSPORT"/>
</dbReference>
<feature type="transmembrane region" description="Helical" evidence="6">
    <location>
        <begin position="216"/>
        <end position="235"/>
    </location>
</feature>
<sequence>MSTSPGGRGGPKGRLETEPRDATPSAPTDDARLALAGGARPRRFGAWYVAEHRLRVMWSYSQTILATGFGEPLIYLYALGVGLATLVDRNLGVEAAEVGYLVYVAPALLCSAGLTTATIEFSYPVLLGYKWNPTFSGMHAGPIRPRQIVDGLVISVVIRLLATMVVYFGFMLLFGAVPSPTGWLAILVATLTGLAFGTLLMAYASTIRDDTGQLAMVERLVVVPLTLFSGTFFPLSELPWFLQPIGWLSPLWHGTELSRVLTFGYAEPIWLSAVHVVVLVGMFLTGWLWSRGIAERRLTA</sequence>
<dbReference type="InterPro" id="IPR013525">
    <property type="entry name" value="ABC2_TM"/>
</dbReference>
<dbReference type="PANTHER" id="PTHR43229:SF2">
    <property type="entry name" value="NODULATION PROTEIN J"/>
    <property type="match status" value="1"/>
</dbReference>